<accession>A0A3N0DVV4</accession>
<comment type="caution">
    <text evidence="4">The sequence shown here is derived from an EMBL/GenBank/DDBJ whole genome shotgun (WGS) entry which is preliminary data.</text>
</comment>
<feature type="transmembrane region" description="Helical" evidence="1">
    <location>
        <begin position="12"/>
        <end position="38"/>
    </location>
</feature>
<keyword evidence="1" id="KW-0472">Membrane</keyword>
<dbReference type="Pfam" id="PF02470">
    <property type="entry name" value="MlaD"/>
    <property type="match status" value="1"/>
</dbReference>
<feature type="domain" description="Mammalian cell entry C-terminal" evidence="3">
    <location>
        <begin position="122"/>
        <end position="304"/>
    </location>
</feature>
<dbReference type="GO" id="GO:0051701">
    <property type="term" value="P:biological process involved in interaction with host"/>
    <property type="evidence" value="ECO:0007669"/>
    <property type="project" value="TreeGrafter"/>
</dbReference>
<dbReference type="Pfam" id="PF11887">
    <property type="entry name" value="Mce4_CUP1"/>
    <property type="match status" value="1"/>
</dbReference>
<dbReference type="RefSeq" id="WP_123234055.1">
    <property type="nucleotide sequence ID" value="NZ_RJSG01000002.1"/>
</dbReference>
<dbReference type="Proteomes" id="UP000277094">
    <property type="component" value="Unassembled WGS sequence"/>
</dbReference>
<dbReference type="InterPro" id="IPR024516">
    <property type="entry name" value="Mce_C"/>
</dbReference>
<sequence length="365" mass="39695">MSARNTATTVAAVKLGIFTLVSIVVTTMLAMIMGHFGFGSTTQYKAVFKSASLISKGDDVRIAGVTVGSVKNVKIYDRSRAMVTFAVKSDVPLTTKSHADIRFLNLVGDRYMSISQGDPGAPRLAKGGTIPMDQTTPALDLTALFNGFQPLFSALDPEQINDLSMNLVKVLQGEGGTISQLLSRTASLTNTLADRDELIGDVITNLSQMLGTVDAHHQQLDDLVVQLKGWLGNLSDDRKTIGASLTNFSSLTQQLADLLVQGRPYLKEDVKQLGRVAKILAKPENQAIVNEALDRLPELFRKQARIGTYGSWYNYYLCDFSGKIVLPKLDLSTLGIPNLTQPLLDQISAELTKTLQFHSTAERCS</sequence>
<organism evidence="4 5">
    <name type="scientific">Nocardioides marmorisolisilvae</name>
    <dbReference type="NCBI Taxonomy" id="1542737"/>
    <lineage>
        <taxon>Bacteria</taxon>
        <taxon>Bacillati</taxon>
        <taxon>Actinomycetota</taxon>
        <taxon>Actinomycetes</taxon>
        <taxon>Propionibacteriales</taxon>
        <taxon>Nocardioidaceae</taxon>
        <taxon>Nocardioides</taxon>
    </lineage>
</organism>
<proteinExistence type="predicted"/>
<feature type="domain" description="Mce/MlaD" evidence="2">
    <location>
        <begin position="41"/>
        <end position="117"/>
    </location>
</feature>
<gene>
    <name evidence="4" type="ORF">EFL95_11275</name>
</gene>
<dbReference type="NCBIfam" id="TIGR00996">
    <property type="entry name" value="Mtu_fam_mce"/>
    <property type="match status" value="1"/>
</dbReference>
<evidence type="ECO:0000313" key="5">
    <source>
        <dbReference type="Proteomes" id="UP000277094"/>
    </source>
</evidence>
<evidence type="ECO:0000313" key="4">
    <source>
        <dbReference type="EMBL" id="RNL79553.1"/>
    </source>
</evidence>
<dbReference type="PANTHER" id="PTHR33371:SF17">
    <property type="entry name" value="MCE-FAMILY PROTEIN MCE1B"/>
    <property type="match status" value="1"/>
</dbReference>
<dbReference type="InterPro" id="IPR005693">
    <property type="entry name" value="Mce"/>
</dbReference>
<protein>
    <submittedName>
        <fullName evidence="4">MCE family protein</fullName>
    </submittedName>
</protein>
<dbReference type="InterPro" id="IPR003399">
    <property type="entry name" value="Mce/MlaD"/>
</dbReference>
<dbReference type="InterPro" id="IPR052336">
    <property type="entry name" value="MlaD_Phospholipid_Transporter"/>
</dbReference>
<evidence type="ECO:0000259" key="3">
    <source>
        <dbReference type="Pfam" id="PF11887"/>
    </source>
</evidence>
<keyword evidence="1" id="KW-0812">Transmembrane</keyword>
<reference evidence="4 5" key="1">
    <citation type="submission" date="2018-11" db="EMBL/GenBank/DDBJ databases">
        <authorList>
            <person name="Li F."/>
        </authorList>
    </citation>
    <scope>NUCLEOTIDE SEQUENCE [LARGE SCALE GENOMIC DNA]</scope>
    <source>
        <strain evidence="4 5">KIS18-7</strain>
    </source>
</reference>
<dbReference type="PANTHER" id="PTHR33371">
    <property type="entry name" value="INTERMEMBRANE PHOSPHOLIPID TRANSPORT SYSTEM BINDING PROTEIN MLAD-RELATED"/>
    <property type="match status" value="1"/>
</dbReference>
<evidence type="ECO:0000256" key="1">
    <source>
        <dbReference type="SAM" id="Phobius"/>
    </source>
</evidence>
<dbReference type="GO" id="GO:0005576">
    <property type="term" value="C:extracellular region"/>
    <property type="evidence" value="ECO:0007669"/>
    <property type="project" value="TreeGrafter"/>
</dbReference>
<keyword evidence="5" id="KW-1185">Reference proteome</keyword>
<name>A0A3N0DVV4_9ACTN</name>
<dbReference type="OrthoDB" id="338143at2"/>
<keyword evidence="1" id="KW-1133">Transmembrane helix</keyword>
<dbReference type="EMBL" id="RJSG01000002">
    <property type="protein sequence ID" value="RNL79553.1"/>
    <property type="molecule type" value="Genomic_DNA"/>
</dbReference>
<dbReference type="AlphaFoldDB" id="A0A3N0DVV4"/>
<evidence type="ECO:0000259" key="2">
    <source>
        <dbReference type="Pfam" id="PF02470"/>
    </source>
</evidence>